<dbReference type="EC" id="3.2.1.18" evidence="2"/>
<dbReference type="PANTHER" id="PTHR43752">
    <property type="entry name" value="BNR/ASP-BOX REPEAT FAMILY PROTEIN"/>
    <property type="match status" value="1"/>
</dbReference>
<keyword evidence="2" id="KW-0326">Glycosidase</keyword>
<dbReference type="GO" id="GO:0004308">
    <property type="term" value="F:exo-alpha-sialidase activity"/>
    <property type="evidence" value="ECO:0007669"/>
    <property type="project" value="UniProtKB-EC"/>
</dbReference>
<dbReference type="InterPro" id="IPR011040">
    <property type="entry name" value="Sialidase"/>
</dbReference>
<evidence type="ECO:0000313" key="3">
    <source>
        <dbReference type="Proteomes" id="UP000236173"/>
    </source>
</evidence>
<dbReference type="Gene3D" id="2.120.10.10">
    <property type="match status" value="1"/>
</dbReference>
<name>A0A2H5XDY7_9BACT</name>
<organism evidence="2 3">
    <name type="scientific">Candidatus Fervidibacter japonicus</name>
    <dbReference type="NCBI Taxonomy" id="2035412"/>
    <lineage>
        <taxon>Bacteria</taxon>
        <taxon>Candidatus Fervidibacterota</taxon>
        <taxon>Candidatus Fervidibacter</taxon>
    </lineage>
</organism>
<dbReference type="Proteomes" id="UP000236173">
    <property type="component" value="Unassembled WGS sequence"/>
</dbReference>
<comment type="caution">
    <text evidence="2">The sequence shown here is derived from an EMBL/GenBank/DDBJ whole genome shotgun (WGS) entry which is preliminary data.</text>
</comment>
<proteinExistence type="predicted"/>
<dbReference type="InterPro" id="IPR036278">
    <property type="entry name" value="Sialidase_sf"/>
</dbReference>
<feature type="domain" description="Sialidase" evidence="1">
    <location>
        <begin position="28"/>
        <end position="296"/>
    </location>
</feature>
<reference evidence="3" key="1">
    <citation type="submission" date="2017-09" db="EMBL/GenBank/DDBJ databases">
        <title>Metaegenomics of thermophilic ammonia-oxidizing enrichment culture.</title>
        <authorList>
            <person name="Kato S."/>
            <person name="Suzuki K."/>
        </authorList>
    </citation>
    <scope>NUCLEOTIDE SEQUENCE [LARGE SCALE GENOMIC DNA]</scope>
</reference>
<dbReference type="Pfam" id="PF13088">
    <property type="entry name" value="BNR_2"/>
    <property type="match status" value="1"/>
</dbReference>
<dbReference type="PANTHER" id="PTHR43752:SF2">
    <property type="entry name" value="BNR_ASP-BOX REPEAT FAMILY PROTEIN"/>
    <property type="match status" value="1"/>
</dbReference>
<evidence type="ECO:0000259" key="1">
    <source>
        <dbReference type="Pfam" id="PF13088"/>
    </source>
</evidence>
<keyword evidence="2" id="KW-0378">Hydrolase</keyword>
<sequence length="319" mass="35544">MLVKRDVAGFLPTHPSVHAATLTQTRGGTLLCAFYAGDYEKAPNQAIFMAWGQPQGDGTVAWRFEPSPLVDTPGKADGNPVLFTAPDGAVWLFFVTLQGQSWATALLFAMRSLDDGRSWTAPQLLSAVQGYMVRTKPLVLRDGAWLLPLYDERRWHPVFWRSEDAGRTWREVAVLHQWRGLIQPAVVELADGRLVAYCRSTVGRIVRITSTDGGHTWTAPEPTELPNPNAAVDLVRLPDGALVLAFNDSTHQRSPLSIAYSPDETQRWTVIRDLEVGDGEFSYPCLLASADGWVHCVYTYRRQTVRHAAFDRSWLRGGK</sequence>
<protein>
    <submittedName>
        <fullName evidence="2">Sialidase</fullName>
        <ecNumber evidence="2">3.2.1.18</ecNumber>
    </submittedName>
</protein>
<dbReference type="SUPFAM" id="SSF50939">
    <property type="entry name" value="Sialidases"/>
    <property type="match status" value="1"/>
</dbReference>
<evidence type="ECO:0000313" key="2">
    <source>
        <dbReference type="EMBL" id="GBC99384.1"/>
    </source>
</evidence>
<dbReference type="CDD" id="cd15482">
    <property type="entry name" value="Sialidase_non-viral"/>
    <property type="match status" value="1"/>
</dbReference>
<gene>
    <name evidence="2" type="primary">nedA</name>
    <name evidence="2" type="ORF">HRbin17_01906</name>
</gene>
<dbReference type="AlphaFoldDB" id="A0A2H5XDY7"/>
<accession>A0A2H5XDY7</accession>
<dbReference type="EMBL" id="BEHT01000026">
    <property type="protein sequence ID" value="GBC99384.1"/>
    <property type="molecule type" value="Genomic_DNA"/>
</dbReference>